<dbReference type="Gene3D" id="3.40.50.1000">
    <property type="entry name" value="HAD superfamily/HAD-like"/>
    <property type="match status" value="1"/>
</dbReference>
<proteinExistence type="predicted"/>
<gene>
    <name evidence="1" type="ORF">COS53_04115</name>
</gene>
<dbReference type="Pfam" id="PF13419">
    <property type="entry name" value="HAD_2"/>
    <property type="match status" value="1"/>
</dbReference>
<dbReference type="Proteomes" id="UP000229191">
    <property type="component" value="Unassembled WGS sequence"/>
</dbReference>
<dbReference type="NCBIfam" id="TIGR01509">
    <property type="entry name" value="HAD-SF-IA-v3"/>
    <property type="match status" value="1"/>
</dbReference>
<evidence type="ECO:0000313" key="2">
    <source>
        <dbReference type="Proteomes" id="UP000229191"/>
    </source>
</evidence>
<comment type="caution">
    <text evidence="1">The sequence shown here is derived from an EMBL/GenBank/DDBJ whole genome shotgun (WGS) entry which is preliminary data.</text>
</comment>
<dbReference type="InterPro" id="IPR006439">
    <property type="entry name" value="HAD-SF_hydro_IA"/>
</dbReference>
<dbReference type="InterPro" id="IPR036412">
    <property type="entry name" value="HAD-like_sf"/>
</dbReference>
<sequence>MPLSQSNKIGIAGRFFFVTVHDDTIHSISLSRTSRVYNSSYYEQHFNFLSDFDVQVFSYEVGINKPDPKIFQALIDRSGVLPSELFYADDNQSCVDAAKSLGISESRVLDKSKANDIK</sequence>
<dbReference type="AlphaFoldDB" id="A0A2M7BM84"/>
<dbReference type="InterPro" id="IPR052898">
    <property type="entry name" value="ACAD10-like"/>
</dbReference>
<protein>
    <submittedName>
        <fullName evidence="1">Uncharacterized protein</fullName>
    </submittedName>
</protein>
<dbReference type="InterPro" id="IPR041492">
    <property type="entry name" value="HAD_2"/>
</dbReference>
<accession>A0A2M7BM84</accession>
<reference evidence="2" key="1">
    <citation type="submission" date="2017-09" db="EMBL/GenBank/DDBJ databases">
        <title>Depth-based differentiation of microbial function through sediment-hosted aquifers and enrichment of novel symbionts in the deep terrestrial subsurface.</title>
        <authorList>
            <person name="Probst A.J."/>
            <person name="Ladd B."/>
            <person name="Jarett J.K."/>
            <person name="Geller-Mcgrath D.E."/>
            <person name="Sieber C.M.K."/>
            <person name="Emerson J.B."/>
            <person name="Anantharaman K."/>
            <person name="Thomas B.C."/>
            <person name="Malmstrom R."/>
            <person name="Stieglmeier M."/>
            <person name="Klingl A."/>
            <person name="Woyke T."/>
            <person name="Ryan C.M."/>
            <person name="Banfield J.F."/>
        </authorList>
    </citation>
    <scope>NUCLEOTIDE SEQUENCE [LARGE SCALE GENOMIC DNA]</scope>
</reference>
<name>A0A2M7BM84_9BACT</name>
<organism evidence="1 2">
    <name type="scientific">Candidatus Shapirobacteria bacterium CG03_land_8_20_14_0_80_35_14</name>
    <dbReference type="NCBI Taxonomy" id="1974878"/>
    <lineage>
        <taxon>Bacteria</taxon>
        <taxon>Candidatus Shapironibacteriota</taxon>
    </lineage>
</organism>
<dbReference type="InterPro" id="IPR023214">
    <property type="entry name" value="HAD_sf"/>
</dbReference>
<dbReference type="PANTHER" id="PTHR47829:SF1">
    <property type="entry name" value="HAD FAMILY PHOSPHATASE"/>
    <property type="match status" value="1"/>
</dbReference>
<dbReference type="PRINTS" id="PR00413">
    <property type="entry name" value="HADHALOGNASE"/>
</dbReference>
<dbReference type="EMBL" id="PEVB01000111">
    <property type="protein sequence ID" value="PIV06586.1"/>
    <property type="molecule type" value="Genomic_DNA"/>
</dbReference>
<evidence type="ECO:0000313" key="1">
    <source>
        <dbReference type="EMBL" id="PIV06586.1"/>
    </source>
</evidence>
<dbReference type="PANTHER" id="PTHR47829">
    <property type="entry name" value="HYDROLASE, PUTATIVE (AFU_ORTHOLOGUE AFUA_1G12880)-RELATED"/>
    <property type="match status" value="1"/>
</dbReference>
<dbReference type="SUPFAM" id="SSF56784">
    <property type="entry name" value="HAD-like"/>
    <property type="match status" value="1"/>
</dbReference>